<evidence type="ECO:0000313" key="2">
    <source>
        <dbReference type="EMBL" id="KAL0568261.1"/>
    </source>
</evidence>
<gene>
    <name evidence="2" type="ORF">V5O48_013733</name>
</gene>
<dbReference type="PANTHER" id="PTHR46177">
    <property type="entry name" value="INTEGRASE CATALYTIC DOMAIN-CONTAINING PROTEIN"/>
    <property type="match status" value="1"/>
</dbReference>
<feature type="domain" description="Integrase core" evidence="1">
    <location>
        <begin position="150"/>
        <end position="319"/>
    </location>
</feature>
<evidence type="ECO:0000259" key="1">
    <source>
        <dbReference type="Pfam" id="PF24764"/>
    </source>
</evidence>
<dbReference type="InterPro" id="IPR058913">
    <property type="entry name" value="Integrase_dom_put"/>
</dbReference>
<dbReference type="EMBL" id="JBAHYK010001380">
    <property type="protein sequence ID" value="KAL0568261.1"/>
    <property type="molecule type" value="Genomic_DNA"/>
</dbReference>
<accession>A0ABR3EZE4</accession>
<name>A0ABR3EZE4_9AGAR</name>
<evidence type="ECO:0000313" key="3">
    <source>
        <dbReference type="Proteomes" id="UP001465976"/>
    </source>
</evidence>
<proteinExistence type="predicted"/>
<organism evidence="2 3">
    <name type="scientific">Marasmius crinis-equi</name>
    <dbReference type="NCBI Taxonomy" id="585013"/>
    <lineage>
        <taxon>Eukaryota</taxon>
        <taxon>Fungi</taxon>
        <taxon>Dikarya</taxon>
        <taxon>Basidiomycota</taxon>
        <taxon>Agaricomycotina</taxon>
        <taxon>Agaricomycetes</taxon>
        <taxon>Agaricomycetidae</taxon>
        <taxon>Agaricales</taxon>
        <taxon>Marasmiineae</taxon>
        <taxon>Marasmiaceae</taxon>
        <taxon>Marasmius</taxon>
    </lineage>
</organism>
<comment type="caution">
    <text evidence="2">The sequence shown here is derived from an EMBL/GenBank/DDBJ whole genome shotgun (WGS) entry which is preliminary data.</text>
</comment>
<protein>
    <recommendedName>
        <fullName evidence="1">Integrase core domain-containing protein</fullName>
    </recommendedName>
</protein>
<reference evidence="2 3" key="1">
    <citation type="submission" date="2024-02" db="EMBL/GenBank/DDBJ databases">
        <title>A draft genome for the cacao thread blight pathogen Marasmius crinis-equi.</title>
        <authorList>
            <person name="Cohen S.P."/>
            <person name="Baruah I.K."/>
            <person name="Amoako-Attah I."/>
            <person name="Bukari Y."/>
            <person name="Meinhardt L.W."/>
            <person name="Bailey B.A."/>
        </authorList>
    </citation>
    <scope>NUCLEOTIDE SEQUENCE [LARGE SCALE GENOMIC DNA]</scope>
    <source>
        <strain evidence="2 3">GH-76</strain>
    </source>
</reference>
<dbReference type="Proteomes" id="UP001465976">
    <property type="component" value="Unassembled WGS sequence"/>
</dbReference>
<keyword evidence="3" id="KW-1185">Reference proteome</keyword>
<dbReference type="Pfam" id="PF24764">
    <property type="entry name" value="rva_4"/>
    <property type="match status" value="1"/>
</dbReference>
<dbReference type="PANTHER" id="PTHR46177:SF1">
    <property type="entry name" value="INTEGRASE CATALYTIC DOMAIN-CONTAINING PROTEIN"/>
    <property type="match status" value="1"/>
</dbReference>
<sequence>MPKAGKPNQHKPNPPDELCRPTIEKYWLLGCNDEYIRTKLLENIDTSRYGIGIVRFREMRERLGFKTSRKFQGTIQTLMPVMKTLRVDYPKAGIREMISHLWHEHNMRVPRSLVIEYFHTYESELCEERKVNRFKRKMFWAAGVFDVICVDQHDKWKKFGLALHHGVEPVAGPVLWMNVWWTNNNPRIVLSYYLDWVERVGYTSLVTQSDPGSENFGISNGHTALRHWHDPQMKGTLCHRWMRSKKNIKPEISWSQYRRRFAPGFEDILEWGVERGIYDAKNPIEKLVFRYLFIPWLQRELDSYVARINNFKKRHDKNKILPQGVPNLIAEHPEDFGVLDFRVGFGLIGQKSPEGLILNFQIKVEKEAITEVRREFLADQPSVFHLVPPDFDPIVSKAWADIGNAEVNRNTCWDVYQDVLAGVLNALASNHDSNLPELENIEAEWKDYFDEGDVGESIALVEDEHPLHCGPGNPRPDGSYYYGGVNHGAGLNARQEAERDQRENEVDVELPVDYAPPAHHMLIMDFSDDEDDADTIVAWA</sequence>